<dbReference type="InterPro" id="IPR004143">
    <property type="entry name" value="BPL_LPL_catalytic"/>
</dbReference>
<accession>A0AA45WI41</accession>
<gene>
    <name evidence="3" type="ORF">SAMN06264868_10120</name>
</gene>
<organism evidence="3 4">
    <name type="scientific">Venenivibrio stagnispumantis</name>
    <dbReference type="NCBI Taxonomy" id="407998"/>
    <lineage>
        <taxon>Bacteria</taxon>
        <taxon>Pseudomonadati</taxon>
        <taxon>Aquificota</taxon>
        <taxon>Aquificia</taxon>
        <taxon>Aquificales</taxon>
        <taxon>Hydrogenothermaceae</taxon>
        <taxon>Venenivibrio</taxon>
    </lineage>
</organism>
<dbReference type="InterPro" id="IPR045864">
    <property type="entry name" value="aa-tRNA-synth_II/BPL/LPL"/>
</dbReference>
<dbReference type="Proteomes" id="UP001157947">
    <property type="component" value="Unassembled WGS sequence"/>
</dbReference>
<keyword evidence="4" id="KW-1185">Reference proteome</keyword>
<dbReference type="NCBIfam" id="TIGR00121">
    <property type="entry name" value="birA_ligase"/>
    <property type="match status" value="1"/>
</dbReference>
<dbReference type="InterPro" id="IPR004408">
    <property type="entry name" value="Biotin_CoA_COase_ligase"/>
</dbReference>
<dbReference type="GO" id="GO:0005737">
    <property type="term" value="C:cytoplasm"/>
    <property type="evidence" value="ECO:0007669"/>
    <property type="project" value="TreeGrafter"/>
</dbReference>
<dbReference type="CDD" id="cd16442">
    <property type="entry name" value="BPL"/>
    <property type="match status" value="1"/>
</dbReference>
<dbReference type="EMBL" id="FXTX01000001">
    <property type="protein sequence ID" value="SMP00211.1"/>
    <property type="molecule type" value="Genomic_DNA"/>
</dbReference>
<dbReference type="Gene3D" id="2.30.30.100">
    <property type="match status" value="1"/>
</dbReference>
<feature type="domain" description="BPL/LPL catalytic" evidence="2">
    <location>
        <begin position="10"/>
        <end position="188"/>
    </location>
</feature>
<proteinExistence type="predicted"/>
<evidence type="ECO:0000313" key="3">
    <source>
        <dbReference type="EMBL" id="SMP00211.1"/>
    </source>
</evidence>
<dbReference type="SUPFAM" id="SSF55681">
    <property type="entry name" value="Class II aaRS and biotin synthetases"/>
    <property type="match status" value="1"/>
</dbReference>
<protein>
    <submittedName>
        <fullName evidence="3">BirA family transcriptional regulator, biotin operon repressor / biotin-[acetyl-CoA-carboxylase] ligase</fullName>
    </submittedName>
</protein>
<evidence type="ECO:0000313" key="4">
    <source>
        <dbReference type="Proteomes" id="UP001157947"/>
    </source>
</evidence>
<dbReference type="PANTHER" id="PTHR12835">
    <property type="entry name" value="BIOTIN PROTEIN LIGASE"/>
    <property type="match status" value="1"/>
</dbReference>
<keyword evidence="1 3" id="KW-0436">Ligase</keyword>
<dbReference type="Gene3D" id="3.30.930.10">
    <property type="entry name" value="Bira Bifunctional Protein, Domain 2"/>
    <property type="match status" value="1"/>
</dbReference>
<comment type="caution">
    <text evidence="3">The sequence shown here is derived from an EMBL/GenBank/DDBJ whole genome shotgun (WGS) entry which is preliminary data.</text>
</comment>
<dbReference type="GO" id="GO:0004077">
    <property type="term" value="F:biotin--[biotin carboxyl-carrier protein] ligase activity"/>
    <property type="evidence" value="ECO:0007669"/>
    <property type="project" value="InterPro"/>
</dbReference>
<sequence>MKNLIFNTKFIGKNYIYFDEIDSTNLFAKRTKDLEDGTVILAESQTSGRGRNNRKWISPKNKGLYFSIVLKPDIENKDLSKLSLIFPIAVRDTLQKYISLQVFIKWPNDIYINNKKISGFLFETDIENNKISRIIAGIGININHSKDDLKDVQDIATSLKILQNKEFDRKEILNDILQKIEELYLDFDKYKDRLHQIVSENLLWKGEKIVIIENDKIIEEGILLNINQDGFATILTKKGIKYIYSGDLSIRKGEK</sequence>
<dbReference type="PROSITE" id="PS51733">
    <property type="entry name" value="BPL_LPL_CATALYTIC"/>
    <property type="match status" value="1"/>
</dbReference>
<evidence type="ECO:0000259" key="2">
    <source>
        <dbReference type="PROSITE" id="PS51733"/>
    </source>
</evidence>
<evidence type="ECO:0000256" key="1">
    <source>
        <dbReference type="ARBA" id="ARBA00022598"/>
    </source>
</evidence>
<name>A0AA45WI41_9AQUI</name>
<reference evidence="3" key="1">
    <citation type="submission" date="2017-05" db="EMBL/GenBank/DDBJ databases">
        <authorList>
            <person name="Varghese N."/>
            <person name="Submissions S."/>
        </authorList>
    </citation>
    <scope>NUCLEOTIDE SEQUENCE</scope>
    <source>
        <strain evidence="3">DSM 18763</strain>
    </source>
</reference>
<dbReference type="AlphaFoldDB" id="A0AA45WI41"/>
<dbReference type="RefSeq" id="WP_265133706.1">
    <property type="nucleotide sequence ID" value="NZ_FXTX01000001.1"/>
</dbReference>
<dbReference type="PANTHER" id="PTHR12835:SF5">
    <property type="entry name" value="BIOTIN--PROTEIN LIGASE"/>
    <property type="match status" value="1"/>
</dbReference>
<dbReference type="Pfam" id="PF03099">
    <property type="entry name" value="BPL_LplA_LipB"/>
    <property type="match status" value="1"/>
</dbReference>